<dbReference type="STRING" id="1304275.C41B8_17169"/>
<accession>A0A084IH00</accession>
<feature type="active site" description="Proton acceptor; specific for L-alanine" evidence="7">
    <location>
        <position position="251"/>
    </location>
</feature>
<dbReference type="InterPro" id="IPR009006">
    <property type="entry name" value="Ala_racemase/Decarboxylase_C"/>
</dbReference>
<feature type="binding site" evidence="7 9">
    <location>
        <position position="127"/>
    </location>
    <ligand>
        <name>substrate</name>
    </ligand>
</feature>
<feature type="binding site" evidence="7 9">
    <location>
        <position position="299"/>
    </location>
    <ligand>
        <name>substrate</name>
    </ligand>
</feature>
<dbReference type="SUPFAM" id="SSF51419">
    <property type="entry name" value="PLP-binding barrel"/>
    <property type="match status" value="1"/>
</dbReference>
<dbReference type="FunFam" id="3.20.20.10:FF:000002">
    <property type="entry name" value="Alanine racemase"/>
    <property type="match status" value="1"/>
</dbReference>
<dbReference type="InterPro" id="IPR011079">
    <property type="entry name" value="Ala_racemase_C"/>
</dbReference>
<comment type="catalytic activity">
    <reaction evidence="1 7">
        <text>L-alanine = D-alanine</text>
        <dbReference type="Rhea" id="RHEA:20249"/>
        <dbReference type="ChEBI" id="CHEBI:57416"/>
        <dbReference type="ChEBI" id="CHEBI:57972"/>
        <dbReference type="EC" id="5.1.1.1"/>
    </reaction>
</comment>
<dbReference type="OrthoDB" id="9813814at2"/>
<dbReference type="UniPathway" id="UPA00042">
    <property type="reaction ID" value="UER00497"/>
</dbReference>
<feature type="modified residue" description="N6-(pyridoxal phosphate)lysine" evidence="7 8">
    <location>
        <position position="33"/>
    </location>
</feature>
<evidence type="ECO:0000313" key="12">
    <source>
        <dbReference type="Proteomes" id="UP000028302"/>
    </source>
</evidence>
<keyword evidence="5 7" id="KW-0663">Pyridoxal phosphate</keyword>
<dbReference type="Pfam" id="PF00842">
    <property type="entry name" value="Ala_racemase_C"/>
    <property type="match status" value="1"/>
</dbReference>
<protein>
    <recommendedName>
        <fullName evidence="4 7">Alanine racemase</fullName>
        <ecNumber evidence="4 7">5.1.1.1</ecNumber>
    </recommendedName>
</protein>
<dbReference type="GO" id="GO:0030170">
    <property type="term" value="F:pyridoxal phosphate binding"/>
    <property type="evidence" value="ECO:0007669"/>
    <property type="project" value="UniProtKB-UniRule"/>
</dbReference>
<sequence length="354" mass="37459">MRALATIDRSALAHNLERVHELAPGREVYAAIKADGYGHGAATVARALHDADGFAVSSLDEAMQLRWSGITQPIMTLSQPLDAAACALAAEHDIRPVIFDRTHLAVLADYVGPELSVWIKLDSGMHRLGFAADEAAEIESQLQTLRHVSRVGWLTHLGCADDPASAMTKRQLAAFEAGTTGVDGQRSIANSAGVLAWPAAHADVVRPGIMLYGSSPMTDATAADYDLRPAMHLTAPIISRRRVAAGEPIGYGATWCAPEDMEVGVVGIGYGDGYPRHAPSGTPVLVRGERAALVGRVSMDMITVDLRAVPEAVVGERVTLWGPGLAADEVAEAAGTIAYELFCRLTGRVSVEIV</sequence>
<dbReference type="AlphaFoldDB" id="A0A084IH00"/>
<dbReference type="EMBL" id="APNK01000043">
    <property type="protein sequence ID" value="KEZ75984.1"/>
    <property type="molecule type" value="Genomic_DNA"/>
</dbReference>
<dbReference type="SUPFAM" id="SSF50621">
    <property type="entry name" value="Alanine racemase C-terminal domain-like"/>
    <property type="match status" value="1"/>
</dbReference>
<dbReference type="Pfam" id="PF01168">
    <property type="entry name" value="Ala_racemase_N"/>
    <property type="match status" value="1"/>
</dbReference>
<dbReference type="InterPro" id="IPR001608">
    <property type="entry name" value="Ala_racemase_N"/>
</dbReference>
<dbReference type="GO" id="GO:0005829">
    <property type="term" value="C:cytosol"/>
    <property type="evidence" value="ECO:0007669"/>
    <property type="project" value="TreeGrafter"/>
</dbReference>
<dbReference type="PRINTS" id="PR00992">
    <property type="entry name" value="ALARACEMASE"/>
</dbReference>
<comment type="pathway">
    <text evidence="7">Amino-acid biosynthesis; D-alanine biosynthesis; D-alanine from L-alanine: step 1/1.</text>
</comment>
<evidence type="ECO:0000256" key="7">
    <source>
        <dbReference type="HAMAP-Rule" id="MF_01201"/>
    </source>
</evidence>
<dbReference type="InterPro" id="IPR020622">
    <property type="entry name" value="Ala_racemase_pyridoxalP-BS"/>
</dbReference>
<proteinExistence type="inferred from homology"/>
<keyword evidence="6 7" id="KW-0413">Isomerase</keyword>
<comment type="cofactor">
    <cofactor evidence="2 7 8">
        <name>pyridoxal 5'-phosphate</name>
        <dbReference type="ChEBI" id="CHEBI:597326"/>
    </cofactor>
</comment>
<dbReference type="Gene3D" id="2.40.37.10">
    <property type="entry name" value="Lyase, Ornithine Decarboxylase, Chain A, domain 1"/>
    <property type="match status" value="1"/>
</dbReference>
<feature type="active site" description="Proton acceptor; specific for D-alanine" evidence="7">
    <location>
        <position position="33"/>
    </location>
</feature>
<dbReference type="PANTHER" id="PTHR30511">
    <property type="entry name" value="ALANINE RACEMASE"/>
    <property type="match status" value="1"/>
</dbReference>
<dbReference type="PANTHER" id="PTHR30511:SF0">
    <property type="entry name" value="ALANINE RACEMASE, CATABOLIC-RELATED"/>
    <property type="match status" value="1"/>
</dbReference>
<evidence type="ECO:0000256" key="6">
    <source>
        <dbReference type="ARBA" id="ARBA00023235"/>
    </source>
</evidence>
<comment type="caution">
    <text evidence="11">The sequence shown here is derived from an EMBL/GenBank/DDBJ whole genome shotgun (WGS) entry which is preliminary data.</text>
</comment>
<reference evidence="11 12" key="1">
    <citation type="submission" date="2013-03" db="EMBL/GenBank/DDBJ databases">
        <title>Salinisphaera hydrothermalis C41B8 Genome Sequencing.</title>
        <authorList>
            <person name="Li C."/>
            <person name="Lai Q."/>
            <person name="Shao Z."/>
        </authorList>
    </citation>
    <scope>NUCLEOTIDE SEQUENCE [LARGE SCALE GENOMIC DNA]</scope>
    <source>
        <strain evidence="11 12">C41B8</strain>
    </source>
</reference>
<keyword evidence="12" id="KW-1185">Reference proteome</keyword>
<dbReference type="InterPro" id="IPR029066">
    <property type="entry name" value="PLP-binding_barrel"/>
</dbReference>
<comment type="similarity">
    <text evidence="3 7">Belongs to the alanine racemase family.</text>
</comment>
<dbReference type="eggNOG" id="COG0787">
    <property type="taxonomic scope" value="Bacteria"/>
</dbReference>
<dbReference type="EC" id="5.1.1.1" evidence="4 7"/>
<evidence type="ECO:0000313" key="11">
    <source>
        <dbReference type="EMBL" id="KEZ75984.1"/>
    </source>
</evidence>
<dbReference type="PATRIC" id="fig|1304275.5.peg.3515"/>
<evidence type="ECO:0000256" key="2">
    <source>
        <dbReference type="ARBA" id="ARBA00001933"/>
    </source>
</evidence>
<dbReference type="Gene3D" id="3.20.20.10">
    <property type="entry name" value="Alanine racemase"/>
    <property type="match status" value="1"/>
</dbReference>
<dbReference type="PROSITE" id="PS00395">
    <property type="entry name" value="ALANINE_RACEMASE"/>
    <property type="match status" value="1"/>
</dbReference>
<dbReference type="NCBIfam" id="TIGR00492">
    <property type="entry name" value="alr"/>
    <property type="match status" value="1"/>
</dbReference>
<comment type="function">
    <text evidence="7">Catalyzes the interconversion of L-alanine and D-alanine. May also act on other amino acids.</text>
</comment>
<dbReference type="SMART" id="SM01005">
    <property type="entry name" value="Ala_racemase_C"/>
    <property type="match status" value="1"/>
</dbReference>
<dbReference type="GO" id="GO:0008784">
    <property type="term" value="F:alanine racemase activity"/>
    <property type="evidence" value="ECO:0007669"/>
    <property type="project" value="UniProtKB-UniRule"/>
</dbReference>
<evidence type="ECO:0000256" key="3">
    <source>
        <dbReference type="ARBA" id="ARBA00007880"/>
    </source>
</evidence>
<evidence type="ECO:0000256" key="8">
    <source>
        <dbReference type="PIRSR" id="PIRSR600821-50"/>
    </source>
</evidence>
<evidence type="ECO:0000259" key="10">
    <source>
        <dbReference type="SMART" id="SM01005"/>
    </source>
</evidence>
<organism evidence="11 12">
    <name type="scientific">Salinisphaera hydrothermalis (strain C41B8)</name>
    <dbReference type="NCBI Taxonomy" id="1304275"/>
    <lineage>
        <taxon>Bacteria</taxon>
        <taxon>Pseudomonadati</taxon>
        <taxon>Pseudomonadota</taxon>
        <taxon>Gammaproteobacteria</taxon>
        <taxon>Salinisphaerales</taxon>
        <taxon>Salinisphaeraceae</taxon>
        <taxon>Salinisphaera</taxon>
    </lineage>
</organism>
<dbReference type="RefSeq" id="WP_037341073.1">
    <property type="nucleotide sequence ID" value="NZ_APNK01000043.1"/>
</dbReference>
<evidence type="ECO:0000256" key="1">
    <source>
        <dbReference type="ARBA" id="ARBA00000316"/>
    </source>
</evidence>
<evidence type="ECO:0000256" key="9">
    <source>
        <dbReference type="PIRSR" id="PIRSR600821-52"/>
    </source>
</evidence>
<evidence type="ECO:0000256" key="4">
    <source>
        <dbReference type="ARBA" id="ARBA00013089"/>
    </source>
</evidence>
<dbReference type="HAMAP" id="MF_01201">
    <property type="entry name" value="Ala_racemase"/>
    <property type="match status" value="1"/>
</dbReference>
<dbReference type="GO" id="GO:0030632">
    <property type="term" value="P:D-alanine biosynthetic process"/>
    <property type="evidence" value="ECO:0007669"/>
    <property type="project" value="UniProtKB-UniRule"/>
</dbReference>
<dbReference type="Proteomes" id="UP000028302">
    <property type="component" value="Unassembled WGS sequence"/>
</dbReference>
<feature type="domain" description="Alanine racemase C-terminal" evidence="10">
    <location>
        <begin position="230"/>
        <end position="354"/>
    </location>
</feature>
<dbReference type="FunFam" id="2.40.37.10:FF:000002">
    <property type="entry name" value="Alanine racemase"/>
    <property type="match status" value="1"/>
</dbReference>
<evidence type="ECO:0000256" key="5">
    <source>
        <dbReference type="ARBA" id="ARBA00022898"/>
    </source>
</evidence>
<gene>
    <name evidence="11" type="ORF">C41B8_17169</name>
</gene>
<dbReference type="InterPro" id="IPR000821">
    <property type="entry name" value="Ala_racemase"/>
</dbReference>
<name>A0A084IH00_SALHC</name>